<feature type="domain" description="Glutamine amidotransferase type-2" evidence="5">
    <location>
        <begin position="54"/>
        <end position="147"/>
    </location>
</feature>
<dbReference type="SUPFAM" id="SSF52402">
    <property type="entry name" value="Adenine nucleotide alpha hydrolases-like"/>
    <property type="match status" value="1"/>
</dbReference>
<dbReference type="Gene3D" id="3.40.50.620">
    <property type="entry name" value="HUPs"/>
    <property type="match status" value="1"/>
</dbReference>
<dbReference type="AlphaFoldDB" id="A0A101EQD0"/>
<dbReference type="GO" id="GO:0004066">
    <property type="term" value="F:asparagine synthase (glutamine-hydrolyzing) activity"/>
    <property type="evidence" value="ECO:0007669"/>
    <property type="project" value="UniProtKB-EC"/>
</dbReference>
<sequence length="579" mass="68141">MPGFLAEISLKQGKVAKNFNLTFDSGLMVESLEEKHYYIERRTIKKFERDKVFAEDENYIVLTEGVILNSLELMEKYKTSDLKNAIIKMYEQNGETFFKEFRGSFSGLLYDRKTDKWLIYTNHFGDKQIFYLLLKDRLIVASEMTWIVDYMKNNGIPYSLDEIGAYFILTYGYMLEDYTIIRQIKKLMAGTYIKVENGDFNVNRYFVVDNKPDNTQTEEEIIENIDKLFRKAVRLEFEKDREYGFKHIASLSGGLDSRMTVWVAHEMGYTEQLNVTFSQTDYIDEVVAKSIARDLKHDWVFFSLDNGLYLTNIYDMLKINYGNVLYSGAAHVHHAVSKLNFQNFGLYHTGQLGDVILGTYYGSEDPEKPYTPGAGAYSTKLIRSDEVKFLRYEYENEEVFKFYNRGFNGILSGNLPVQKYTEVVSPFLDVDFFTYCLKIPLKYRFDHRIYKKWILKKHPDAAKYVWEKMQGRITDLSIRIRGHSITLKALPRKVIIKLFKKSSLASRWHMNPIDYWYNTNEKLKDFINSFYSANIHFVQNPHVREMCEKLFKEGNSLEKIQVLTVLAAWKFYSPDSEFH</sequence>
<dbReference type="EC" id="6.3.5.4" evidence="2"/>
<evidence type="ECO:0000256" key="2">
    <source>
        <dbReference type="ARBA" id="ARBA00012737"/>
    </source>
</evidence>
<dbReference type="EMBL" id="LGFG01000099">
    <property type="protein sequence ID" value="KUK22744.1"/>
    <property type="molecule type" value="Genomic_DNA"/>
</dbReference>
<accession>A0A101EQD0</accession>
<feature type="domain" description="Asparagine synthetase" evidence="4">
    <location>
        <begin position="225"/>
        <end position="361"/>
    </location>
</feature>
<evidence type="ECO:0000259" key="4">
    <source>
        <dbReference type="Pfam" id="PF00733"/>
    </source>
</evidence>
<organism evidence="6 7">
    <name type="scientific">Thermotoga petrophila</name>
    <dbReference type="NCBI Taxonomy" id="93929"/>
    <lineage>
        <taxon>Bacteria</taxon>
        <taxon>Thermotogati</taxon>
        <taxon>Thermotogota</taxon>
        <taxon>Thermotogae</taxon>
        <taxon>Thermotogales</taxon>
        <taxon>Thermotogaceae</taxon>
        <taxon>Thermotoga</taxon>
    </lineage>
</organism>
<dbReference type="InterPro" id="IPR001962">
    <property type="entry name" value="Asn_synthase"/>
</dbReference>
<gene>
    <name evidence="6" type="ORF">XD57_1156</name>
</gene>
<evidence type="ECO:0000313" key="6">
    <source>
        <dbReference type="EMBL" id="KUK22744.1"/>
    </source>
</evidence>
<dbReference type="Pfam" id="PF13537">
    <property type="entry name" value="GATase_7"/>
    <property type="match status" value="1"/>
</dbReference>
<evidence type="ECO:0000256" key="3">
    <source>
        <dbReference type="ARBA" id="ARBA00048741"/>
    </source>
</evidence>
<name>A0A101EQD0_9THEM</name>
<dbReference type="Proteomes" id="UP000058636">
    <property type="component" value="Unassembled WGS sequence"/>
</dbReference>
<dbReference type="Gene3D" id="3.60.20.10">
    <property type="entry name" value="Glutamine Phosphoribosylpyrophosphate, subunit 1, domain 1"/>
    <property type="match status" value="1"/>
</dbReference>
<evidence type="ECO:0000256" key="1">
    <source>
        <dbReference type="ARBA" id="ARBA00005187"/>
    </source>
</evidence>
<dbReference type="InterPro" id="IPR014729">
    <property type="entry name" value="Rossmann-like_a/b/a_fold"/>
</dbReference>
<evidence type="ECO:0000259" key="5">
    <source>
        <dbReference type="Pfam" id="PF13537"/>
    </source>
</evidence>
<comment type="catalytic activity">
    <reaction evidence="3">
        <text>L-aspartate + L-glutamine + ATP + H2O = L-asparagine + L-glutamate + AMP + diphosphate + H(+)</text>
        <dbReference type="Rhea" id="RHEA:12228"/>
        <dbReference type="ChEBI" id="CHEBI:15377"/>
        <dbReference type="ChEBI" id="CHEBI:15378"/>
        <dbReference type="ChEBI" id="CHEBI:29985"/>
        <dbReference type="ChEBI" id="CHEBI:29991"/>
        <dbReference type="ChEBI" id="CHEBI:30616"/>
        <dbReference type="ChEBI" id="CHEBI:33019"/>
        <dbReference type="ChEBI" id="CHEBI:58048"/>
        <dbReference type="ChEBI" id="CHEBI:58359"/>
        <dbReference type="ChEBI" id="CHEBI:456215"/>
        <dbReference type="EC" id="6.3.5.4"/>
    </reaction>
</comment>
<dbReference type="PATRIC" id="fig|93930.3.peg.168"/>
<dbReference type="SUPFAM" id="SSF56235">
    <property type="entry name" value="N-terminal nucleophile aminohydrolases (Ntn hydrolases)"/>
    <property type="match status" value="1"/>
</dbReference>
<dbReference type="PANTHER" id="PTHR43284">
    <property type="entry name" value="ASPARAGINE SYNTHETASE (GLUTAMINE-HYDROLYZING)"/>
    <property type="match status" value="1"/>
</dbReference>
<dbReference type="InterPro" id="IPR017932">
    <property type="entry name" value="GATase_2_dom"/>
</dbReference>
<dbReference type="InterPro" id="IPR029055">
    <property type="entry name" value="Ntn_hydrolases_N"/>
</dbReference>
<dbReference type="GO" id="GO:0006529">
    <property type="term" value="P:asparagine biosynthetic process"/>
    <property type="evidence" value="ECO:0007669"/>
    <property type="project" value="InterPro"/>
</dbReference>
<reference evidence="6 7" key="1">
    <citation type="journal article" date="2015" name="MBio">
        <title>Genome-Resolved Metagenomic Analysis Reveals Roles for Candidate Phyla and Other Microbial Community Members in Biogeochemical Transformations in Oil Reservoirs.</title>
        <authorList>
            <person name="Hu P."/>
            <person name="Tom L."/>
            <person name="Singh A."/>
            <person name="Thomas B.C."/>
            <person name="Baker B.J."/>
            <person name="Piceno Y.M."/>
            <person name="Andersen G.L."/>
            <person name="Banfield J.F."/>
        </authorList>
    </citation>
    <scope>NUCLEOTIDE SEQUENCE [LARGE SCALE GENOMIC DNA]</scope>
    <source>
        <strain evidence="6">46_26</strain>
    </source>
</reference>
<evidence type="ECO:0000313" key="7">
    <source>
        <dbReference type="Proteomes" id="UP000058636"/>
    </source>
</evidence>
<dbReference type="InterPro" id="IPR051786">
    <property type="entry name" value="ASN_synthetase/amidase"/>
</dbReference>
<comment type="caution">
    <text evidence="6">The sequence shown here is derived from an EMBL/GenBank/DDBJ whole genome shotgun (WGS) entry which is preliminary data.</text>
</comment>
<dbReference type="Pfam" id="PF00733">
    <property type="entry name" value="Asn_synthase"/>
    <property type="match status" value="1"/>
</dbReference>
<proteinExistence type="predicted"/>
<dbReference type="PANTHER" id="PTHR43284:SF1">
    <property type="entry name" value="ASPARAGINE SYNTHETASE"/>
    <property type="match status" value="1"/>
</dbReference>
<protein>
    <recommendedName>
        <fullName evidence="2">asparagine synthase (glutamine-hydrolyzing)</fullName>
        <ecNumber evidence="2">6.3.5.4</ecNumber>
    </recommendedName>
</protein>
<comment type="pathway">
    <text evidence="1">Amino-acid biosynthesis; L-asparagine biosynthesis; L-asparagine from L-aspartate (L-Gln route): step 1/1.</text>
</comment>